<evidence type="ECO:0000313" key="1">
    <source>
        <dbReference type="EMBL" id="KAL0957276.1"/>
    </source>
</evidence>
<reference evidence="2" key="1">
    <citation type="submission" date="2024-06" db="EMBL/GenBank/DDBJ databases">
        <title>Multi-omics analyses provide insights into the biosynthesis of the anticancer antibiotic pleurotin in Hohenbuehelia grisea.</title>
        <authorList>
            <person name="Weaver J.A."/>
            <person name="Alberti F."/>
        </authorList>
    </citation>
    <scope>NUCLEOTIDE SEQUENCE [LARGE SCALE GENOMIC DNA]</scope>
    <source>
        <strain evidence="2">T-177</strain>
    </source>
</reference>
<dbReference type="Proteomes" id="UP001556367">
    <property type="component" value="Unassembled WGS sequence"/>
</dbReference>
<proteinExistence type="predicted"/>
<gene>
    <name evidence="1" type="ORF">HGRIS_001090</name>
</gene>
<protein>
    <submittedName>
        <fullName evidence="1">Uncharacterized protein</fullName>
    </submittedName>
</protein>
<evidence type="ECO:0000313" key="2">
    <source>
        <dbReference type="Proteomes" id="UP001556367"/>
    </source>
</evidence>
<comment type="caution">
    <text evidence="1">The sequence shown here is derived from an EMBL/GenBank/DDBJ whole genome shotgun (WGS) entry which is preliminary data.</text>
</comment>
<sequence>MPSSLHVVLIDKNRVNLLTKHQENLERLEHIEDLVSYMSIRNAQSNVRISMQNVLRTPATDDVGINFLQRQNLSSTTSNPEDFDKCSLGEALEPLIDVLTASFAPSSKRLLPESLSRNTQGDANNHALHGCRWLHHPRFHSCPL</sequence>
<keyword evidence="2" id="KW-1185">Reference proteome</keyword>
<dbReference type="EMBL" id="JASNQZ010000005">
    <property type="protein sequence ID" value="KAL0957276.1"/>
    <property type="molecule type" value="Genomic_DNA"/>
</dbReference>
<accession>A0ABR3JNZ5</accession>
<name>A0ABR3JNZ5_9AGAR</name>
<organism evidence="1 2">
    <name type="scientific">Hohenbuehelia grisea</name>
    <dbReference type="NCBI Taxonomy" id="104357"/>
    <lineage>
        <taxon>Eukaryota</taxon>
        <taxon>Fungi</taxon>
        <taxon>Dikarya</taxon>
        <taxon>Basidiomycota</taxon>
        <taxon>Agaricomycotina</taxon>
        <taxon>Agaricomycetes</taxon>
        <taxon>Agaricomycetidae</taxon>
        <taxon>Agaricales</taxon>
        <taxon>Pleurotineae</taxon>
        <taxon>Pleurotaceae</taxon>
        <taxon>Hohenbuehelia</taxon>
    </lineage>
</organism>